<sequence>MAASDVVIWSFSNIFCLFLSFSAVTADENITIPALNTTVFGDHNVTYNDSYTTTQPDTTPAFESTTPTPSYKNTEEPLPVSGRLLTPVTNVDRLCPCDEHSGVCDINCCCDKECSGEVALFTDCSVRTVRSQLCSSDVASYTLSSTASGYSELQSSVQKEMSYDVFCIQSQNRKL</sequence>
<evidence type="ECO:0000313" key="5">
    <source>
        <dbReference type="Proteomes" id="UP000261600"/>
    </source>
</evidence>
<name>A0A3Q3REE6_MONAL</name>
<dbReference type="PANTHER" id="PTHR14611">
    <property type="entry name" value="TECTONIC FAMILY MEMBER"/>
    <property type="match status" value="1"/>
</dbReference>
<dbReference type="GO" id="GO:0060271">
    <property type="term" value="P:cilium assembly"/>
    <property type="evidence" value="ECO:0007669"/>
    <property type="project" value="TreeGrafter"/>
</dbReference>
<reference evidence="4" key="2">
    <citation type="submission" date="2025-09" db="UniProtKB">
        <authorList>
            <consortium name="Ensembl"/>
        </authorList>
    </citation>
    <scope>IDENTIFICATION</scope>
</reference>
<dbReference type="PANTHER" id="PTHR14611:SF1">
    <property type="entry name" value="TECTONIC-1"/>
    <property type="match status" value="1"/>
</dbReference>
<evidence type="ECO:0000256" key="1">
    <source>
        <dbReference type="SAM" id="MobiDB-lite"/>
    </source>
</evidence>
<dbReference type="Proteomes" id="UP000261600">
    <property type="component" value="Unplaced"/>
</dbReference>
<protein>
    <recommendedName>
        <fullName evidence="3">Tectonic-1-3 N-terminal domain-containing protein</fullName>
    </recommendedName>
</protein>
<dbReference type="InterPro" id="IPR040354">
    <property type="entry name" value="TCTN1-3"/>
</dbReference>
<dbReference type="Pfam" id="PF25752">
    <property type="entry name" value="DUF1619_N"/>
    <property type="match status" value="1"/>
</dbReference>
<evidence type="ECO:0000259" key="3">
    <source>
        <dbReference type="Pfam" id="PF25752"/>
    </source>
</evidence>
<accession>A0A3Q3REE6</accession>
<organism evidence="4 5">
    <name type="scientific">Monopterus albus</name>
    <name type="common">Swamp eel</name>
    <dbReference type="NCBI Taxonomy" id="43700"/>
    <lineage>
        <taxon>Eukaryota</taxon>
        <taxon>Metazoa</taxon>
        <taxon>Chordata</taxon>
        <taxon>Craniata</taxon>
        <taxon>Vertebrata</taxon>
        <taxon>Euteleostomi</taxon>
        <taxon>Actinopterygii</taxon>
        <taxon>Neopterygii</taxon>
        <taxon>Teleostei</taxon>
        <taxon>Neoteleostei</taxon>
        <taxon>Acanthomorphata</taxon>
        <taxon>Anabantaria</taxon>
        <taxon>Synbranchiformes</taxon>
        <taxon>Synbranchidae</taxon>
        <taxon>Monopterus</taxon>
    </lineage>
</organism>
<feature type="compositionally biased region" description="Polar residues" evidence="1">
    <location>
        <begin position="52"/>
        <end position="72"/>
    </location>
</feature>
<dbReference type="InterPro" id="IPR057724">
    <property type="entry name" value="TCTN1-3_N"/>
</dbReference>
<proteinExistence type="predicted"/>
<reference evidence="4" key="1">
    <citation type="submission" date="2025-08" db="UniProtKB">
        <authorList>
            <consortium name="Ensembl"/>
        </authorList>
    </citation>
    <scope>IDENTIFICATION</scope>
</reference>
<dbReference type="Ensembl" id="ENSMALT00000033564.1">
    <property type="protein sequence ID" value="ENSMALP00000033002.1"/>
    <property type="gene ID" value="ENSMALG00000022707.1"/>
</dbReference>
<dbReference type="GO" id="GO:1904491">
    <property type="term" value="P:protein localization to ciliary transition zone"/>
    <property type="evidence" value="ECO:0007669"/>
    <property type="project" value="TreeGrafter"/>
</dbReference>
<keyword evidence="2" id="KW-0732">Signal</keyword>
<dbReference type="AlphaFoldDB" id="A0A3Q3REE6"/>
<dbReference type="GO" id="GO:0036038">
    <property type="term" value="C:MKS complex"/>
    <property type="evidence" value="ECO:0007669"/>
    <property type="project" value="TreeGrafter"/>
</dbReference>
<evidence type="ECO:0000256" key="2">
    <source>
        <dbReference type="SAM" id="SignalP"/>
    </source>
</evidence>
<feature type="chain" id="PRO_5018614627" description="Tectonic-1-3 N-terminal domain-containing protein" evidence="2">
    <location>
        <begin position="27"/>
        <end position="175"/>
    </location>
</feature>
<dbReference type="STRING" id="43700.ENSMALP00000033002"/>
<evidence type="ECO:0000313" key="4">
    <source>
        <dbReference type="Ensembl" id="ENSMALP00000033002.1"/>
    </source>
</evidence>
<feature type="signal peptide" evidence="2">
    <location>
        <begin position="1"/>
        <end position="26"/>
    </location>
</feature>
<feature type="region of interest" description="Disordered" evidence="1">
    <location>
        <begin position="52"/>
        <end position="77"/>
    </location>
</feature>
<feature type="domain" description="Tectonic-1-3 N-terminal" evidence="3">
    <location>
        <begin position="88"/>
        <end position="174"/>
    </location>
</feature>
<keyword evidence="5" id="KW-1185">Reference proteome</keyword>